<protein>
    <submittedName>
        <fullName evidence="1">Uncharacterized protein</fullName>
    </submittedName>
</protein>
<proteinExistence type="predicted"/>
<reference evidence="1" key="2">
    <citation type="journal article" date="2015" name="Data Brief">
        <title>Shoot transcriptome of the giant reed, Arundo donax.</title>
        <authorList>
            <person name="Barrero R.A."/>
            <person name="Guerrero F.D."/>
            <person name="Moolhuijzen P."/>
            <person name="Goolsby J.A."/>
            <person name="Tidwell J."/>
            <person name="Bellgard S.E."/>
            <person name="Bellgard M.I."/>
        </authorList>
    </citation>
    <scope>NUCLEOTIDE SEQUENCE</scope>
    <source>
        <tissue evidence="1">Shoot tissue taken approximately 20 cm above the soil surface</tissue>
    </source>
</reference>
<reference evidence="1" key="1">
    <citation type="submission" date="2014-09" db="EMBL/GenBank/DDBJ databases">
        <authorList>
            <person name="Magalhaes I.L.F."/>
            <person name="Oliveira U."/>
            <person name="Santos F.R."/>
            <person name="Vidigal T.H.D.A."/>
            <person name="Brescovit A.D."/>
            <person name="Santos A.J."/>
        </authorList>
    </citation>
    <scope>NUCLEOTIDE SEQUENCE</scope>
    <source>
        <tissue evidence="1">Shoot tissue taken approximately 20 cm above the soil surface</tissue>
    </source>
</reference>
<sequence>MSNSMSCNFSSHNSSLLECLGDQRPFVGTRRCNLLCQEMQGGLSHLSARALAQLLSFAA</sequence>
<dbReference type="AlphaFoldDB" id="A0A0A9BAW3"/>
<name>A0A0A9BAW3_ARUDO</name>
<organism evidence="1">
    <name type="scientific">Arundo donax</name>
    <name type="common">Giant reed</name>
    <name type="synonym">Donax arundinaceus</name>
    <dbReference type="NCBI Taxonomy" id="35708"/>
    <lineage>
        <taxon>Eukaryota</taxon>
        <taxon>Viridiplantae</taxon>
        <taxon>Streptophyta</taxon>
        <taxon>Embryophyta</taxon>
        <taxon>Tracheophyta</taxon>
        <taxon>Spermatophyta</taxon>
        <taxon>Magnoliopsida</taxon>
        <taxon>Liliopsida</taxon>
        <taxon>Poales</taxon>
        <taxon>Poaceae</taxon>
        <taxon>PACMAD clade</taxon>
        <taxon>Arundinoideae</taxon>
        <taxon>Arundineae</taxon>
        <taxon>Arundo</taxon>
    </lineage>
</organism>
<dbReference type="EMBL" id="GBRH01241453">
    <property type="protein sequence ID" value="JAD56442.1"/>
    <property type="molecule type" value="Transcribed_RNA"/>
</dbReference>
<evidence type="ECO:0000313" key="1">
    <source>
        <dbReference type="EMBL" id="JAD56442.1"/>
    </source>
</evidence>
<accession>A0A0A9BAW3</accession>